<evidence type="ECO:0000256" key="1">
    <source>
        <dbReference type="SAM" id="MobiDB-lite"/>
    </source>
</evidence>
<dbReference type="PANTHER" id="PTHR10587">
    <property type="entry name" value="GLYCOSYL TRANSFERASE-RELATED"/>
    <property type="match status" value="1"/>
</dbReference>
<keyword evidence="2" id="KW-0732">Signal</keyword>
<feature type="region of interest" description="Disordered" evidence="1">
    <location>
        <begin position="32"/>
        <end position="55"/>
    </location>
</feature>
<dbReference type="InterPro" id="IPR050248">
    <property type="entry name" value="Polysacc_deacetylase_ArnD"/>
</dbReference>
<feature type="chain" id="PRO_5038905258" description="NodB homology domain-containing protein" evidence="2">
    <location>
        <begin position="33"/>
        <end position="294"/>
    </location>
</feature>
<evidence type="ECO:0000313" key="4">
    <source>
        <dbReference type="EMBL" id="PAV29161.1"/>
    </source>
</evidence>
<dbReference type="PROSITE" id="PS51677">
    <property type="entry name" value="NODB"/>
    <property type="match status" value="1"/>
</dbReference>
<dbReference type="Proteomes" id="UP000218887">
    <property type="component" value="Unassembled WGS sequence"/>
</dbReference>
<feature type="domain" description="NodB homology" evidence="3">
    <location>
        <begin position="99"/>
        <end position="282"/>
    </location>
</feature>
<dbReference type="InterPro" id="IPR011330">
    <property type="entry name" value="Glyco_hydro/deAcase_b/a-brl"/>
</dbReference>
<reference evidence="4 5" key="1">
    <citation type="submission" date="2017-08" db="EMBL/GenBank/DDBJ databases">
        <title>Virgibacillus indicus sp. nov. and Virgibacillus profoundi sp. nov, two moderately halophilic bacteria isolated from marine sediment by using the Microfluidic Streak Plate.</title>
        <authorList>
            <person name="Xu B."/>
            <person name="Hu B."/>
            <person name="Wang J."/>
            <person name="Zhu Y."/>
            <person name="Huang L."/>
            <person name="Du W."/>
            <person name="Huang Y."/>
        </authorList>
    </citation>
    <scope>NUCLEOTIDE SEQUENCE [LARGE SCALE GENOMIC DNA]</scope>
    <source>
        <strain evidence="4 5">IO3-P3-H5</strain>
    </source>
</reference>
<organism evidence="4 5">
    <name type="scientific">Virgibacillus profundi</name>
    <dbReference type="NCBI Taxonomy" id="2024555"/>
    <lineage>
        <taxon>Bacteria</taxon>
        <taxon>Bacillati</taxon>
        <taxon>Bacillota</taxon>
        <taxon>Bacilli</taxon>
        <taxon>Bacillales</taxon>
        <taxon>Bacillaceae</taxon>
        <taxon>Virgibacillus</taxon>
    </lineage>
</organism>
<evidence type="ECO:0000259" key="3">
    <source>
        <dbReference type="PROSITE" id="PS51677"/>
    </source>
</evidence>
<dbReference type="AlphaFoldDB" id="A0A2A2IAY8"/>
<feature type="compositionally biased region" description="Polar residues" evidence="1">
    <location>
        <begin position="40"/>
        <end position="51"/>
    </location>
</feature>
<proteinExistence type="predicted"/>
<gene>
    <name evidence="4" type="ORF">CIL05_12235</name>
</gene>
<sequence>MRRVIALNYKKGVCTLFSTFLLCIFLSACQHSDEGDRNSRPQPEQTKYNQEAENENLDDQLRLAGGSEKNVRQPRPVSNNKLQKEYSNIVVLRGALTENEVALTFDDGPDIRFTPQVLDVLAKHDVKATFFLLGSRAKAHREIVKRIQDEGHAIGNHTYWHPNLSEEDLGRLHWELMETEQVIADITGFKPRLFRSPYGALNEEIVKMLGEEGNTVIGWNVDSLDWKQPGAEIISDNVLSNVGFGSIILMHDGGDWTLDLSGTAQALDEIISKLKEDGTKFVTVPELIGVPEAK</sequence>
<dbReference type="CDD" id="cd10917">
    <property type="entry name" value="CE4_NodB_like_6s_7s"/>
    <property type="match status" value="1"/>
</dbReference>
<dbReference type="Gene3D" id="3.20.20.370">
    <property type="entry name" value="Glycoside hydrolase/deacetylase"/>
    <property type="match status" value="1"/>
</dbReference>
<dbReference type="SUPFAM" id="SSF88713">
    <property type="entry name" value="Glycoside hydrolase/deacetylase"/>
    <property type="match status" value="1"/>
</dbReference>
<dbReference type="OrthoDB" id="9812065at2"/>
<evidence type="ECO:0000313" key="5">
    <source>
        <dbReference type="Proteomes" id="UP000218887"/>
    </source>
</evidence>
<name>A0A2A2IAY8_9BACI</name>
<dbReference type="EMBL" id="NPOA01000008">
    <property type="protein sequence ID" value="PAV29161.1"/>
    <property type="molecule type" value="Genomic_DNA"/>
</dbReference>
<keyword evidence="5" id="KW-1185">Reference proteome</keyword>
<evidence type="ECO:0000256" key="2">
    <source>
        <dbReference type="SAM" id="SignalP"/>
    </source>
</evidence>
<dbReference type="InterPro" id="IPR002509">
    <property type="entry name" value="NODB_dom"/>
</dbReference>
<dbReference type="GO" id="GO:0016810">
    <property type="term" value="F:hydrolase activity, acting on carbon-nitrogen (but not peptide) bonds"/>
    <property type="evidence" value="ECO:0007669"/>
    <property type="project" value="InterPro"/>
</dbReference>
<dbReference type="GO" id="GO:0005975">
    <property type="term" value="P:carbohydrate metabolic process"/>
    <property type="evidence" value="ECO:0007669"/>
    <property type="project" value="InterPro"/>
</dbReference>
<dbReference type="PROSITE" id="PS51257">
    <property type="entry name" value="PROKAR_LIPOPROTEIN"/>
    <property type="match status" value="1"/>
</dbReference>
<comment type="caution">
    <text evidence="4">The sequence shown here is derived from an EMBL/GenBank/DDBJ whole genome shotgun (WGS) entry which is preliminary data.</text>
</comment>
<feature type="signal peptide" evidence="2">
    <location>
        <begin position="1"/>
        <end position="32"/>
    </location>
</feature>
<accession>A0A2A2IAY8</accession>
<protein>
    <recommendedName>
        <fullName evidence="3">NodB homology domain-containing protein</fullName>
    </recommendedName>
</protein>
<dbReference type="Pfam" id="PF01522">
    <property type="entry name" value="Polysacc_deac_1"/>
    <property type="match status" value="1"/>
</dbReference>